<comment type="pathway">
    <text evidence="2">Amino-acid biosynthesis; L-valine biosynthesis; L-valine from pyruvate: step 4/4.</text>
</comment>
<keyword evidence="10" id="KW-1185">Reference proteome</keyword>
<comment type="pathway">
    <text evidence="1">Amino-acid biosynthesis; L-isoleucine biosynthesis; L-isoleucine from 2-oxobutanoate: step 4/4.</text>
</comment>
<dbReference type="InterPro" id="IPR050571">
    <property type="entry name" value="Class-IV_PLP-Dep_Aminotrnsfr"/>
</dbReference>
<comment type="similarity">
    <text evidence="4">Belongs to the class-IV pyridoxal-phosphate-dependent aminotransferase family.</text>
</comment>
<protein>
    <recommendedName>
        <fullName evidence="5">branched-chain-amino-acid transaminase</fullName>
        <ecNumber evidence="5">2.6.1.42</ecNumber>
    </recommendedName>
</protein>
<evidence type="ECO:0000256" key="4">
    <source>
        <dbReference type="ARBA" id="ARBA00009320"/>
    </source>
</evidence>
<evidence type="ECO:0000256" key="7">
    <source>
        <dbReference type="ARBA" id="ARBA00048798"/>
    </source>
</evidence>
<comment type="catalytic activity">
    <reaction evidence="8">
        <text>L-leucine + 2-oxoglutarate = 4-methyl-2-oxopentanoate + L-glutamate</text>
        <dbReference type="Rhea" id="RHEA:18321"/>
        <dbReference type="ChEBI" id="CHEBI:16810"/>
        <dbReference type="ChEBI" id="CHEBI:17865"/>
        <dbReference type="ChEBI" id="CHEBI:29985"/>
        <dbReference type="ChEBI" id="CHEBI:57427"/>
        <dbReference type="EC" id="2.6.1.42"/>
    </reaction>
</comment>
<evidence type="ECO:0000313" key="10">
    <source>
        <dbReference type="Proteomes" id="UP001597369"/>
    </source>
</evidence>
<dbReference type="InterPro" id="IPR036038">
    <property type="entry name" value="Aminotransferase-like"/>
</dbReference>
<comment type="pathway">
    <text evidence="3">Amino-acid biosynthesis; L-leucine biosynthesis; L-leucine from 3-methyl-2-oxobutanoate: step 4/4.</text>
</comment>
<dbReference type="Pfam" id="PF01063">
    <property type="entry name" value="Aminotran_4"/>
    <property type="match status" value="1"/>
</dbReference>
<dbReference type="EMBL" id="JBHUHV010000037">
    <property type="protein sequence ID" value="MFD2067448.1"/>
    <property type="molecule type" value="Genomic_DNA"/>
</dbReference>
<accession>A0ABW4WXM2</accession>
<reference evidence="10" key="1">
    <citation type="journal article" date="2019" name="Int. J. Syst. Evol. Microbiol.">
        <title>The Global Catalogue of Microorganisms (GCM) 10K type strain sequencing project: providing services to taxonomists for standard genome sequencing and annotation.</title>
        <authorList>
            <consortium name="The Broad Institute Genomics Platform"/>
            <consortium name="The Broad Institute Genome Sequencing Center for Infectious Disease"/>
            <person name="Wu L."/>
            <person name="Ma J."/>
        </authorList>
    </citation>
    <scope>NUCLEOTIDE SEQUENCE [LARGE SCALE GENOMIC DNA]</scope>
    <source>
        <strain evidence="10">JCM 16545</strain>
    </source>
</reference>
<evidence type="ECO:0000256" key="2">
    <source>
        <dbReference type="ARBA" id="ARBA00004931"/>
    </source>
</evidence>
<comment type="catalytic activity">
    <reaction evidence="7">
        <text>L-isoleucine + 2-oxoglutarate = (S)-3-methyl-2-oxopentanoate + L-glutamate</text>
        <dbReference type="Rhea" id="RHEA:24801"/>
        <dbReference type="ChEBI" id="CHEBI:16810"/>
        <dbReference type="ChEBI" id="CHEBI:29985"/>
        <dbReference type="ChEBI" id="CHEBI:35146"/>
        <dbReference type="ChEBI" id="CHEBI:58045"/>
        <dbReference type="EC" id="2.6.1.42"/>
    </reaction>
</comment>
<evidence type="ECO:0000313" key="9">
    <source>
        <dbReference type="EMBL" id="MFD2067448.1"/>
    </source>
</evidence>
<dbReference type="InterPro" id="IPR001544">
    <property type="entry name" value="Aminotrans_IV"/>
</dbReference>
<keyword evidence="9" id="KW-0032">Aminotransferase</keyword>
<dbReference type="EC" id="2.6.1.42" evidence="5"/>
<evidence type="ECO:0000256" key="5">
    <source>
        <dbReference type="ARBA" id="ARBA00013053"/>
    </source>
</evidence>
<evidence type="ECO:0000256" key="1">
    <source>
        <dbReference type="ARBA" id="ARBA00004824"/>
    </source>
</evidence>
<dbReference type="CDD" id="cd00449">
    <property type="entry name" value="PLPDE_IV"/>
    <property type="match status" value="1"/>
</dbReference>
<dbReference type="GO" id="GO:0008483">
    <property type="term" value="F:transaminase activity"/>
    <property type="evidence" value="ECO:0007669"/>
    <property type="project" value="UniProtKB-KW"/>
</dbReference>
<dbReference type="InterPro" id="IPR043132">
    <property type="entry name" value="BCAT-like_C"/>
</dbReference>
<gene>
    <name evidence="9" type="ORF">ACFSKU_11185</name>
</gene>
<comment type="caution">
    <text evidence="9">The sequence shown here is derived from an EMBL/GenBank/DDBJ whole genome shotgun (WGS) entry which is preliminary data.</text>
</comment>
<keyword evidence="9" id="KW-0808">Transferase</keyword>
<name>A0ABW4WXM2_9BACT</name>
<evidence type="ECO:0000256" key="6">
    <source>
        <dbReference type="ARBA" id="ARBA00048212"/>
    </source>
</evidence>
<organism evidence="9 10">
    <name type="scientific">Pontibacter silvestris</name>
    <dbReference type="NCBI Taxonomy" id="2305183"/>
    <lineage>
        <taxon>Bacteria</taxon>
        <taxon>Pseudomonadati</taxon>
        <taxon>Bacteroidota</taxon>
        <taxon>Cytophagia</taxon>
        <taxon>Cytophagales</taxon>
        <taxon>Hymenobacteraceae</taxon>
        <taxon>Pontibacter</taxon>
    </lineage>
</organism>
<evidence type="ECO:0000256" key="8">
    <source>
        <dbReference type="ARBA" id="ARBA00049229"/>
    </source>
</evidence>
<dbReference type="PANTHER" id="PTHR42743">
    <property type="entry name" value="AMINO-ACID AMINOTRANSFERASE"/>
    <property type="match status" value="1"/>
</dbReference>
<comment type="catalytic activity">
    <reaction evidence="6">
        <text>L-valine + 2-oxoglutarate = 3-methyl-2-oxobutanoate + L-glutamate</text>
        <dbReference type="Rhea" id="RHEA:24813"/>
        <dbReference type="ChEBI" id="CHEBI:11851"/>
        <dbReference type="ChEBI" id="CHEBI:16810"/>
        <dbReference type="ChEBI" id="CHEBI:29985"/>
        <dbReference type="ChEBI" id="CHEBI:57762"/>
        <dbReference type="EC" id="2.6.1.42"/>
    </reaction>
</comment>
<dbReference type="PANTHER" id="PTHR42743:SF11">
    <property type="entry name" value="AMINODEOXYCHORISMATE LYASE"/>
    <property type="match status" value="1"/>
</dbReference>
<dbReference type="RefSeq" id="WP_377469850.1">
    <property type="nucleotide sequence ID" value="NZ_JBHUHV010000037.1"/>
</dbReference>
<dbReference type="Gene3D" id="3.30.470.10">
    <property type="match status" value="1"/>
</dbReference>
<dbReference type="SUPFAM" id="SSF56752">
    <property type="entry name" value="D-aminoacid aminotransferase-like PLP-dependent enzymes"/>
    <property type="match status" value="1"/>
</dbReference>
<proteinExistence type="inferred from homology"/>
<sequence>MQKNLILLYNGQLVHEEELLFPLSNRAFQYNDGFFETVIIQNGILRFWQDHKERIQEAAKALKLQLPQQILAPAFEDELLKLAGLNAATAYGRLKLKVWRSGAGLYTPVSNAVEWLVTVQPATPPDIKSIAVSVCQNVRTIHSPLSHFKGPNALLYVLAGLEKKEQQQDDMLLLSRQLYVSELVSSNIFWVKNDRFYTPALDTGCVNGIMRRNILRFCASEKIKIDQVNYQVEQLYEADAVFSANVTGIKTISHLQSKEIYNKNKLLDHLTSVLS</sequence>
<dbReference type="InterPro" id="IPR043131">
    <property type="entry name" value="BCAT-like_N"/>
</dbReference>
<dbReference type="Gene3D" id="3.20.10.10">
    <property type="entry name" value="D-amino Acid Aminotransferase, subunit A, domain 2"/>
    <property type="match status" value="1"/>
</dbReference>
<dbReference type="Proteomes" id="UP001597369">
    <property type="component" value="Unassembled WGS sequence"/>
</dbReference>
<evidence type="ECO:0000256" key="3">
    <source>
        <dbReference type="ARBA" id="ARBA00005072"/>
    </source>
</evidence>